<dbReference type="GO" id="GO:0005739">
    <property type="term" value="C:mitochondrion"/>
    <property type="evidence" value="ECO:0007669"/>
    <property type="project" value="InterPro"/>
</dbReference>
<feature type="region of interest" description="Disordered" evidence="1">
    <location>
        <begin position="33"/>
        <end position="62"/>
    </location>
</feature>
<dbReference type="Proteomes" id="UP001302812">
    <property type="component" value="Unassembled WGS sequence"/>
</dbReference>
<proteinExistence type="predicted"/>
<keyword evidence="3" id="KW-1185">Reference proteome</keyword>
<protein>
    <submittedName>
        <fullName evidence="2">Uncharacterized protein</fullName>
    </submittedName>
</protein>
<evidence type="ECO:0000313" key="3">
    <source>
        <dbReference type="Proteomes" id="UP001302812"/>
    </source>
</evidence>
<dbReference type="EMBL" id="MU853342">
    <property type="protein sequence ID" value="KAK4112328.1"/>
    <property type="molecule type" value="Genomic_DNA"/>
</dbReference>
<organism evidence="2 3">
    <name type="scientific">Canariomyces notabilis</name>
    <dbReference type="NCBI Taxonomy" id="2074819"/>
    <lineage>
        <taxon>Eukaryota</taxon>
        <taxon>Fungi</taxon>
        <taxon>Dikarya</taxon>
        <taxon>Ascomycota</taxon>
        <taxon>Pezizomycotina</taxon>
        <taxon>Sordariomycetes</taxon>
        <taxon>Sordariomycetidae</taxon>
        <taxon>Sordariales</taxon>
        <taxon>Chaetomiaceae</taxon>
        <taxon>Canariomyces</taxon>
    </lineage>
</organism>
<reference evidence="2" key="1">
    <citation type="journal article" date="2023" name="Mol. Phylogenet. Evol.">
        <title>Genome-scale phylogeny and comparative genomics of the fungal order Sordariales.</title>
        <authorList>
            <person name="Hensen N."/>
            <person name="Bonometti L."/>
            <person name="Westerberg I."/>
            <person name="Brannstrom I.O."/>
            <person name="Guillou S."/>
            <person name="Cros-Aarteil S."/>
            <person name="Calhoun S."/>
            <person name="Haridas S."/>
            <person name="Kuo A."/>
            <person name="Mondo S."/>
            <person name="Pangilinan J."/>
            <person name="Riley R."/>
            <person name="LaButti K."/>
            <person name="Andreopoulos B."/>
            <person name="Lipzen A."/>
            <person name="Chen C."/>
            <person name="Yan M."/>
            <person name="Daum C."/>
            <person name="Ng V."/>
            <person name="Clum A."/>
            <person name="Steindorff A."/>
            <person name="Ohm R.A."/>
            <person name="Martin F."/>
            <person name="Silar P."/>
            <person name="Natvig D.O."/>
            <person name="Lalanne C."/>
            <person name="Gautier V."/>
            <person name="Ament-Velasquez S.L."/>
            <person name="Kruys A."/>
            <person name="Hutchinson M.I."/>
            <person name="Powell A.J."/>
            <person name="Barry K."/>
            <person name="Miller A.N."/>
            <person name="Grigoriev I.V."/>
            <person name="Debuchy R."/>
            <person name="Gladieux P."/>
            <person name="Hiltunen Thoren M."/>
            <person name="Johannesson H."/>
        </authorList>
    </citation>
    <scope>NUCLEOTIDE SEQUENCE</scope>
    <source>
        <strain evidence="2">CBS 508.74</strain>
    </source>
</reference>
<reference evidence="2" key="2">
    <citation type="submission" date="2023-05" db="EMBL/GenBank/DDBJ databases">
        <authorList>
            <consortium name="Lawrence Berkeley National Laboratory"/>
            <person name="Steindorff A."/>
            <person name="Hensen N."/>
            <person name="Bonometti L."/>
            <person name="Westerberg I."/>
            <person name="Brannstrom I.O."/>
            <person name="Guillou S."/>
            <person name="Cros-Aarteil S."/>
            <person name="Calhoun S."/>
            <person name="Haridas S."/>
            <person name="Kuo A."/>
            <person name="Mondo S."/>
            <person name="Pangilinan J."/>
            <person name="Riley R."/>
            <person name="Labutti K."/>
            <person name="Andreopoulos B."/>
            <person name="Lipzen A."/>
            <person name="Chen C."/>
            <person name="Yanf M."/>
            <person name="Daum C."/>
            <person name="Ng V."/>
            <person name="Clum A."/>
            <person name="Ohm R."/>
            <person name="Martin F."/>
            <person name="Silar P."/>
            <person name="Natvig D."/>
            <person name="Lalanne C."/>
            <person name="Gautier V."/>
            <person name="Ament-Velasquez S.L."/>
            <person name="Kruys A."/>
            <person name="Hutchinson M.I."/>
            <person name="Powell A.J."/>
            <person name="Barry K."/>
            <person name="Miller A.N."/>
            <person name="Grigoriev I.V."/>
            <person name="Debuchy R."/>
            <person name="Gladieux P."/>
            <person name="Thoren M.H."/>
            <person name="Johannesson H."/>
        </authorList>
    </citation>
    <scope>NUCLEOTIDE SEQUENCE</scope>
    <source>
        <strain evidence="2">CBS 508.74</strain>
    </source>
</reference>
<dbReference type="PANTHER" id="PTHR12840:SF1">
    <property type="entry name" value="NADH DEHYDROGENASE [UBIQUINONE] 1 BETA SUBCOMPLEX SUBUNIT 8, MITOCHONDRIAL"/>
    <property type="match status" value="1"/>
</dbReference>
<evidence type="ECO:0000313" key="2">
    <source>
        <dbReference type="EMBL" id="KAK4112328.1"/>
    </source>
</evidence>
<dbReference type="Pfam" id="PF05821">
    <property type="entry name" value="NDUF_B8"/>
    <property type="match status" value="1"/>
</dbReference>
<name>A0AAN6YSG1_9PEZI</name>
<comment type="caution">
    <text evidence="2">The sequence shown here is derived from an EMBL/GenBank/DDBJ whole genome shotgun (WGS) entry which is preliminary data.</text>
</comment>
<dbReference type="PANTHER" id="PTHR12840">
    <property type="entry name" value="NADH-UBIQUINONE OXIDOREDUCTASE ASHI SUBUNIT"/>
    <property type="match status" value="1"/>
</dbReference>
<dbReference type="RefSeq" id="XP_064669898.1">
    <property type="nucleotide sequence ID" value="XM_064811604.1"/>
</dbReference>
<dbReference type="InterPro" id="IPR008699">
    <property type="entry name" value="NDUFB8"/>
</dbReference>
<sequence>MLSRQIVRASPFRMATVPPRRLPLIQQRTFLPESMVGRSKTDEKYPDSDYPNLTPEQDPDMNGGYINPPRIKRQFRDPHADWWDKQERRNFGEPVHEDHDILGMFSTYEYTWITPGKGLAQIGAFIVAFLSVVYVVKLTYPDRVSYPREFEGGLERELGGPGAVRVSPTLSIPPRSKLLNQLYRPGWRAIRTRRAECGNCVYTSNSLSVVNRVPLSGSVERRFSETKVLLTRLPASVASIVCVRSREPGHVNRNEVALERANLESILEF</sequence>
<accession>A0AAN6YSG1</accession>
<dbReference type="GeneID" id="89935729"/>
<dbReference type="AlphaFoldDB" id="A0AAN6YSG1"/>
<gene>
    <name evidence="2" type="ORF">N656DRAFT_709552</name>
</gene>
<evidence type="ECO:0000256" key="1">
    <source>
        <dbReference type="SAM" id="MobiDB-lite"/>
    </source>
</evidence>